<dbReference type="EMBL" id="PVWO01000458">
    <property type="protein sequence ID" value="PSB47484.1"/>
    <property type="molecule type" value="Genomic_DNA"/>
</dbReference>
<dbReference type="GO" id="GO:0032259">
    <property type="term" value="P:methylation"/>
    <property type="evidence" value="ECO:0007669"/>
    <property type="project" value="UniProtKB-KW"/>
</dbReference>
<keyword evidence="1" id="KW-0808">Transferase</keyword>
<keyword evidence="2" id="KW-1185">Reference proteome</keyword>
<keyword evidence="1" id="KW-0489">Methyltransferase</keyword>
<evidence type="ECO:0000313" key="2">
    <source>
        <dbReference type="Proteomes" id="UP000238937"/>
    </source>
</evidence>
<accession>A0A2T1FR63</accession>
<dbReference type="GO" id="GO:0008168">
    <property type="term" value="F:methyltransferase activity"/>
    <property type="evidence" value="ECO:0007669"/>
    <property type="project" value="UniProtKB-KW"/>
</dbReference>
<comment type="caution">
    <text evidence="1">The sequence shown here is derived from an EMBL/GenBank/DDBJ whole genome shotgun (WGS) entry which is preliminary data.</text>
</comment>
<protein>
    <submittedName>
        <fullName evidence="1">Precorrin-2 C(20)-methyltransferase</fullName>
    </submittedName>
</protein>
<name>A0A2T1FR63_9CYAN</name>
<evidence type="ECO:0000313" key="1">
    <source>
        <dbReference type="EMBL" id="PSB47484.1"/>
    </source>
</evidence>
<sequence length="33" mass="3685">ATAKEQRIVSIEDVDSHNVPYFSLIVVPSKTQL</sequence>
<reference evidence="1 2" key="1">
    <citation type="submission" date="2018-03" db="EMBL/GenBank/DDBJ databases">
        <title>The ancient ancestry and fast evolution of plastids.</title>
        <authorList>
            <person name="Moore K.R."/>
            <person name="Magnabosco C."/>
            <person name="Momper L."/>
            <person name="Gold D.A."/>
            <person name="Bosak T."/>
            <person name="Fournier G.P."/>
        </authorList>
    </citation>
    <scope>NUCLEOTIDE SEQUENCE [LARGE SCALE GENOMIC DNA]</scope>
    <source>
        <strain evidence="1 2">CCALA 037</strain>
    </source>
</reference>
<feature type="non-terminal residue" evidence="1">
    <location>
        <position position="1"/>
    </location>
</feature>
<gene>
    <name evidence="1" type="ORF">C7B77_24270</name>
</gene>
<dbReference type="AlphaFoldDB" id="A0A2T1FR63"/>
<dbReference type="Proteomes" id="UP000238937">
    <property type="component" value="Unassembled WGS sequence"/>
</dbReference>
<proteinExistence type="predicted"/>
<organism evidence="1 2">
    <name type="scientific">Chamaesiphon polymorphus CCALA 037</name>
    <dbReference type="NCBI Taxonomy" id="2107692"/>
    <lineage>
        <taxon>Bacteria</taxon>
        <taxon>Bacillati</taxon>
        <taxon>Cyanobacteriota</taxon>
        <taxon>Cyanophyceae</taxon>
        <taxon>Gomontiellales</taxon>
        <taxon>Chamaesiphonaceae</taxon>
        <taxon>Chamaesiphon</taxon>
    </lineage>
</organism>